<sequence>MEKDPSPLDTLRQLKEWLDAGTITPQEFETLKKKLLFSESAGATATPAAPPVPSIPPATPTAPVVPMTPAAPVPPVPTPASPLASPPPTAPYSQPVPMTPPAGAAPHVPPFTTGSGPVEDPLLPPVTTSRPLHTAYVAEPPAPPTTTPGLSHPLEAGRPGSSPTRDDAFVPPIPAVGEGEVVEDEPYVAPPKSPLGTILIVGGILALLALVAYLMLGKQDSERLTSTTLTAADSLATRPEEGPQSEQIDLPPAAAPETIRVAPVAPPVTSPATDSVAQPAGTPTEQTAPPAAPAVDESAAQARIESVLQNYYADLQAAPFSAATYFAPRVERFYLQQNTSPAAITAELEKSHFPEFLEGQTTIEPGSLKVSPPVNDGSRVVTFVEKSSALRQSLQKRQQTTAQVRVRFDKNFKIVYLRQERLLENTFSE</sequence>
<dbReference type="EMBL" id="BMGS01000001">
    <property type="protein sequence ID" value="GGG30396.1"/>
    <property type="molecule type" value="Genomic_DNA"/>
</dbReference>
<evidence type="ECO:0000256" key="1">
    <source>
        <dbReference type="SAM" id="MobiDB-lite"/>
    </source>
</evidence>
<feature type="compositionally biased region" description="Pro residues" evidence="1">
    <location>
        <begin position="69"/>
        <end position="90"/>
    </location>
</feature>
<feature type="region of interest" description="Disordered" evidence="1">
    <location>
        <begin position="265"/>
        <end position="297"/>
    </location>
</feature>
<keyword evidence="2" id="KW-0472">Membrane</keyword>
<protein>
    <recommendedName>
        <fullName evidence="5">SHOCT domain-containing protein</fullName>
    </recommendedName>
</protein>
<dbReference type="Proteomes" id="UP000601361">
    <property type="component" value="Unassembled WGS sequence"/>
</dbReference>
<evidence type="ECO:0000256" key="2">
    <source>
        <dbReference type="SAM" id="Phobius"/>
    </source>
</evidence>
<feature type="transmembrane region" description="Helical" evidence="2">
    <location>
        <begin position="195"/>
        <end position="216"/>
    </location>
</feature>
<organism evidence="3 4">
    <name type="scientific">Hymenobacter glacieicola</name>
    <dbReference type="NCBI Taxonomy" id="1562124"/>
    <lineage>
        <taxon>Bacteria</taxon>
        <taxon>Pseudomonadati</taxon>
        <taxon>Bacteroidota</taxon>
        <taxon>Cytophagia</taxon>
        <taxon>Cytophagales</taxon>
        <taxon>Hymenobacteraceae</taxon>
        <taxon>Hymenobacter</taxon>
    </lineage>
</organism>
<keyword evidence="2" id="KW-1133">Transmembrane helix</keyword>
<evidence type="ECO:0000313" key="4">
    <source>
        <dbReference type="Proteomes" id="UP000601361"/>
    </source>
</evidence>
<feature type="region of interest" description="Disordered" evidence="1">
    <location>
        <begin position="41"/>
        <end position="119"/>
    </location>
</feature>
<comment type="caution">
    <text evidence="3">The sequence shown here is derived from an EMBL/GenBank/DDBJ whole genome shotgun (WGS) entry which is preliminary data.</text>
</comment>
<reference evidence="4" key="1">
    <citation type="journal article" date="2019" name="Int. J. Syst. Evol. Microbiol.">
        <title>The Global Catalogue of Microorganisms (GCM) 10K type strain sequencing project: providing services to taxonomists for standard genome sequencing and annotation.</title>
        <authorList>
            <consortium name="The Broad Institute Genomics Platform"/>
            <consortium name="The Broad Institute Genome Sequencing Center for Infectious Disease"/>
            <person name="Wu L."/>
            <person name="Ma J."/>
        </authorList>
    </citation>
    <scope>NUCLEOTIDE SEQUENCE [LARGE SCALE GENOMIC DNA]</scope>
    <source>
        <strain evidence="4">CGMCC 1.12990</strain>
    </source>
</reference>
<evidence type="ECO:0000313" key="3">
    <source>
        <dbReference type="EMBL" id="GGG30396.1"/>
    </source>
</evidence>
<proteinExistence type="predicted"/>
<gene>
    <name evidence="3" type="ORF">GCM10011378_03780</name>
</gene>
<feature type="region of interest" description="Disordered" evidence="1">
    <location>
        <begin position="136"/>
        <end position="167"/>
    </location>
</feature>
<keyword evidence="4" id="KW-1185">Reference proteome</keyword>
<accession>A0ABQ1WJ88</accession>
<name>A0ABQ1WJ88_9BACT</name>
<keyword evidence="2" id="KW-0812">Transmembrane</keyword>
<dbReference type="RefSeq" id="WP_188556108.1">
    <property type="nucleotide sequence ID" value="NZ_BMGS01000001.1"/>
</dbReference>
<feature type="compositionally biased region" description="Low complexity" evidence="1">
    <location>
        <begin position="270"/>
        <end position="289"/>
    </location>
</feature>
<feature type="compositionally biased region" description="Pro residues" evidence="1">
    <location>
        <begin position="48"/>
        <end position="60"/>
    </location>
</feature>
<evidence type="ECO:0008006" key="5">
    <source>
        <dbReference type="Google" id="ProtNLM"/>
    </source>
</evidence>